<gene>
    <name evidence="2" type="ORF">ACETRX_03655</name>
</gene>
<name>A0ABV6Z9C9_9HYPH</name>
<feature type="chain" id="PRO_5047066782" description="Cell envelope integrity protein TolA" evidence="1">
    <location>
        <begin position="27"/>
        <end position="129"/>
    </location>
</feature>
<accession>A0ABV6Z9C9</accession>
<evidence type="ECO:0000313" key="2">
    <source>
        <dbReference type="EMBL" id="MFC2248699.1"/>
    </source>
</evidence>
<sequence>MFKFAVRRARIGVAAALLLMPLHASAQDAPKLSLADMAKMQHMLMQQIKPCIPPHAAIRMGEVKLRVRMNPNGTLTGAPLVVSANSPAEASTVVRTFVRCITPQNPLKFAPEKYAAWKEFNYSSARLPH</sequence>
<organism evidence="2 3">
    <name type="scientific">Labrys neptuniae</name>
    <dbReference type="NCBI Taxonomy" id="376174"/>
    <lineage>
        <taxon>Bacteria</taxon>
        <taxon>Pseudomonadati</taxon>
        <taxon>Pseudomonadota</taxon>
        <taxon>Alphaproteobacteria</taxon>
        <taxon>Hyphomicrobiales</taxon>
        <taxon>Xanthobacteraceae</taxon>
        <taxon>Labrys</taxon>
    </lineage>
</organism>
<comment type="caution">
    <text evidence="2">The sequence shown here is derived from an EMBL/GenBank/DDBJ whole genome shotgun (WGS) entry which is preliminary data.</text>
</comment>
<dbReference type="SUPFAM" id="SSF74653">
    <property type="entry name" value="TolA/TonB C-terminal domain"/>
    <property type="match status" value="1"/>
</dbReference>
<dbReference type="Gene3D" id="3.30.1150.10">
    <property type="match status" value="1"/>
</dbReference>
<protein>
    <recommendedName>
        <fullName evidence="4">Cell envelope integrity protein TolA</fullName>
    </recommendedName>
</protein>
<feature type="signal peptide" evidence="1">
    <location>
        <begin position="1"/>
        <end position="26"/>
    </location>
</feature>
<evidence type="ECO:0000313" key="3">
    <source>
        <dbReference type="Proteomes" id="UP001595190"/>
    </source>
</evidence>
<evidence type="ECO:0008006" key="4">
    <source>
        <dbReference type="Google" id="ProtNLM"/>
    </source>
</evidence>
<dbReference type="EMBL" id="JBHGPK010000001">
    <property type="protein sequence ID" value="MFC2248699.1"/>
    <property type="molecule type" value="Genomic_DNA"/>
</dbReference>
<evidence type="ECO:0000256" key="1">
    <source>
        <dbReference type="SAM" id="SignalP"/>
    </source>
</evidence>
<proteinExistence type="predicted"/>
<dbReference type="Proteomes" id="UP001595190">
    <property type="component" value="Unassembled WGS sequence"/>
</dbReference>
<reference evidence="2 3" key="1">
    <citation type="submission" date="2024-09" db="EMBL/GenBank/DDBJ databases">
        <title>Description of Labrys sedimenti sp. nov., isolated from a diclofenac-degrading enrichment culture, and genome-based reclassification of Labrys portucalensis as a later heterotypic synonym of Labrys neptuniae.</title>
        <authorList>
            <person name="Tancsics A."/>
            <person name="Csepanyi A."/>
        </authorList>
    </citation>
    <scope>NUCLEOTIDE SEQUENCE [LARGE SCALE GENOMIC DNA]</scope>
    <source>
        <strain evidence="2 3">LMG 23412</strain>
    </source>
</reference>
<dbReference type="RefSeq" id="WP_394308595.1">
    <property type="nucleotide sequence ID" value="NZ_JBHGPK010000001.1"/>
</dbReference>
<keyword evidence="1" id="KW-0732">Signal</keyword>